<feature type="region of interest" description="Disordered" evidence="3">
    <location>
        <begin position="163"/>
        <end position="182"/>
    </location>
</feature>
<dbReference type="GO" id="GO:0004519">
    <property type="term" value="F:endonuclease activity"/>
    <property type="evidence" value="ECO:0007669"/>
    <property type="project" value="InterPro"/>
</dbReference>
<sequence length="1806" mass="207407">MRELERESARVRARFPTAKDSGSGIRRQLPQYGKQYLGQATSYFFYDFPADQSAKDLWYCFWSFGKVADVYIPAKHDRRGRRFGFVRMVNVSNVREMERKLNQIKIDSYYLKVKLVENMKRGREETVLGQHKQLEKKWIRRDSKVSSGKTYAQVVAGNRGALEEGKSSTNGAKQGVATKGNGAMEDAGDEVLRVRELKVMSETAPEKDSGPEMERVLNFIPKDEEVAWLKRSMVAEVRSLDMVKRIQIHLDVEGILVNVALLGGRQVILVDNSEGGLEEFLTQNGEVVELWFEWIKPCSLSTVSSLCRLVWLRLNGVPLKAWSERCFIELGSIIGEVILVDEDTRSKSFLCEGRVLILSAEKRKIATTICLRVDGEDFPIAVSEEEWRMDRTGGWPENVEIQPLNLVRNIPAATMEEVMTGYSNLNLNFNGNGLLCEDGREVAEDHAVMDLVSFKELSRHAESKGKEAAGTLKEIYAREAGEDKSMRRGTSWITARAKSRRDRRVLATLEEVRPNLQQESCSVSDGCIQHKNGIIRRQLETKEVMEIFELGQRLGIQCQQNDEEVISRLVALEERTVRKEIAKLVRKERPDFLFIQETKLEEVEVALCRTLWNSDDFDWVMQKSVGSSGGMLSIWNKKNFVKQRVIEGNGFIGISGEWGSQHTTCNFVNVYAPCDRQRKASLWEEIGGSILEVGGRWLVAGDFNTVQNVTERKGRLGETQDMEDFNHFVEGTGLIDVRLQNRKFTWYRPNGTSMSRLDRFLLSTEMSLLDRDWNQVGVRRSISDHCAIILTSRNVDWGPKPFRVLDAWQQHPDFREFVENRWKAMQIEGWASYKCKQKLKLLKEDCKGWNSGVFSNVETQLDTLVKQVERLDKKSEEYELEENEVLLRKECFQGMWEILRKREAVWKQKARTNWVRLGDANTAFFHRSVHARRAQNGISGIIGEKGWVEEPDAIKEEAVKYFSKLFRDEKWRRPVLGGIQFRRISAIQKEWLERPFTIEEIEEGLRSCDGSKAPGPDGFNFNFIKFAWSTMKEDFVNFLQEFHRHGRLVKGLNSSFLTLIPKKLNPVQFKEYRPISLIGCLYKLLAKVLANRLKKVIANIISESQSAFVGGRQLVDSVLILNEAVDEVKRRKQESFIFKADFEKAYDCVNWDFLDWMMDKMGFGAKWRKWIRECLSTARISILMNGSPIMEFTTSKGLRQGDPLSPFLFLLVGEGLCGLVRKAESEGLFQGVDIGTRGMSLSLLQFADDFVFMGKACADNLRVVKAILHLFELISGLKVNFSKSHLYGFNISEGWVKGAAAILHCGVGKVPFIYLGLPVGGNPRRKKFWNSVLDRFRSKLASWKSPLLSFGGRITLINSVLSALPIFYFSLFKIPKCVLIELVKIQRNFFWGGVNLDKKISWVSWDSICVDKERGGLGVDDLERRNCALLGKWWYRLGDGLEGLWKRVIWEKYYGSQKEVEVTSFASFNMSRVWKDIVSVGSGSVRLLEMLVKGFKWKVGDGSCVNFWSDKWVGEKPLKDLFPRLFALSTNREGLLKDMGLWSDDGWVWVCRWRHGCLGRAVGEEEQLRELIDGVKLKNDGVDSWRWIHSGDGSYSVKVAYDFLTPKVSILDGKWTKVIWSKYVPSKLSVFGWRLFLNRLATRENLCKRGIVSLGEDVGCGFCHEGVEQLHHIFCECKGVWILWMKILDWWGLQSVLPNNIFGLVEYVVYGIGGGRLKELGALIFLVGAWFVWYWRNIKVFQTVSMTEAQLLEFIQAKSFLWLKNKKSGCVFSYTDWVSNPMDCREAIVQYHKELKNYKQLQRLML</sequence>
<proteinExistence type="predicted"/>
<dbReference type="PROSITE" id="PS50102">
    <property type="entry name" value="RRM"/>
    <property type="match status" value="1"/>
</dbReference>
<organism evidence="6 7">
    <name type="scientific">Rubroshorea leprosula</name>
    <dbReference type="NCBI Taxonomy" id="152421"/>
    <lineage>
        <taxon>Eukaryota</taxon>
        <taxon>Viridiplantae</taxon>
        <taxon>Streptophyta</taxon>
        <taxon>Embryophyta</taxon>
        <taxon>Tracheophyta</taxon>
        <taxon>Spermatophyta</taxon>
        <taxon>Magnoliopsida</taxon>
        <taxon>eudicotyledons</taxon>
        <taxon>Gunneridae</taxon>
        <taxon>Pentapetalae</taxon>
        <taxon>rosids</taxon>
        <taxon>malvids</taxon>
        <taxon>Malvales</taxon>
        <taxon>Dipterocarpaceae</taxon>
        <taxon>Rubroshorea</taxon>
    </lineage>
</organism>
<dbReference type="Pfam" id="PF03372">
    <property type="entry name" value="Exo_endo_phos"/>
    <property type="match status" value="1"/>
</dbReference>
<evidence type="ECO:0000259" key="5">
    <source>
        <dbReference type="PROSITE" id="PS50878"/>
    </source>
</evidence>
<dbReference type="PANTHER" id="PTHR33116">
    <property type="entry name" value="REVERSE TRANSCRIPTASE ZINC-BINDING DOMAIN-CONTAINING PROTEIN-RELATED-RELATED"/>
    <property type="match status" value="1"/>
</dbReference>
<dbReference type="PROSITE" id="PS00726">
    <property type="entry name" value="AP_NUCLEASE_F1_1"/>
    <property type="match status" value="1"/>
</dbReference>
<feature type="coiled-coil region" evidence="2">
    <location>
        <begin position="854"/>
        <end position="884"/>
    </location>
</feature>
<dbReference type="GO" id="GO:0006281">
    <property type="term" value="P:DNA repair"/>
    <property type="evidence" value="ECO:0007669"/>
    <property type="project" value="InterPro"/>
</dbReference>
<dbReference type="Gene3D" id="3.30.70.330">
    <property type="match status" value="1"/>
</dbReference>
<dbReference type="SMART" id="SM00360">
    <property type="entry name" value="RRM"/>
    <property type="match status" value="1"/>
</dbReference>
<dbReference type="InterPro" id="IPR020847">
    <property type="entry name" value="AP_endonuclease_F1_BS"/>
</dbReference>
<evidence type="ECO:0000256" key="1">
    <source>
        <dbReference type="PROSITE-ProRule" id="PRU00176"/>
    </source>
</evidence>
<feature type="domain" description="Reverse transcriptase" evidence="5">
    <location>
        <begin position="1041"/>
        <end position="1319"/>
    </location>
</feature>
<dbReference type="InterPro" id="IPR012677">
    <property type="entry name" value="Nucleotide-bd_a/b_plait_sf"/>
</dbReference>
<dbReference type="InterPro" id="IPR000504">
    <property type="entry name" value="RRM_dom"/>
</dbReference>
<dbReference type="InterPro" id="IPR036691">
    <property type="entry name" value="Endo/exonu/phosph_ase_sf"/>
</dbReference>
<dbReference type="PANTHER" id="PTHR33116:SF78">
    <property type="entry name" value="OS12G0587133 PROTEIN"/>
    <property type="match status" value="1"/>
</dbReference>
<dbReference type="PROSITE" id="PS50878">
    <property type="entry name" value="RT_POL"/>
    <property type="match status" value="1"/>
</dbReference>
<dbReference type="InterPro" id="IPR000477">
    <property type="entry name" value="RT_dom"/>
</dbReference>
<protein>
    <submittedName>
        <fullName evidence="6">Uncharacterized protein</fullName>
    </submittedName>
</protein>
<dbReference type="EMBL" id="BPVZ01000390">
    <property type="protein sequence ID" value="GKV50721.1"/>
    <property type="molecule type" value="Genomic_DNA"/>
</dbReference>
<dbReference type="InterPro" id="IPR005135">
    <property type="entry name" value="Endo/exonuclease/phosphatase"/>
</dbReference>
<feature type="domain" description="RRM" evidence="4">
    <location>
        <begin position="41"/>
        <end position="118"/>
    </location>
</feature>
<keyword evidence="7" id="KW-1185">Reference proteome</keyword>
<dbReference type="SUPFAM" id="SSF54928">
    <property type="entry name" value="RNA-binding domain, RBD"/>
    <property type="match status" value="1"/>
</dbReference>
<evidence type="ECO:0000259" key="4">
    <source>
        <dbReference type="PROSITE" id="PS50102"/>
    </source>
</evidence>
<dbReference type="Pfam" id="PF00078">
    <property type="entry name" value="RVT_1"/>
    <property type="match status" value="1"/>
</dbReference>
<dbReference type="GO" id="GO:0003677">
    <property type="term" value="F:DNA binding"/>
    <property type="evidence" value="ECO:0007669"/>
    <property type="project" value="InterPro"/>
</dbReference>
<keyword evidence="1" id="KW-0694">RNA-binding</keyword>
<dbReference type="SUPFAM" id="SSF56219">
    <property type="entry name" value="DNase I-like"/>
    <property type="match status" value="1"/>
</dbReference>
<comment type="caution">
    <text evidence="6">The sequence shown here is derived from an EMBL/GenBank/DDBJ whole genome shotgun (WGS) entry which is preliminary data.</text>
</comment>
<dbReference type="Pfam" id="PF13966">
    <property type="entry name" value="zf-RVT"/>
    <property type="match status" value="1"/>
</dbReference>
<evidence type="ECO:0000313" key="6">
    <source>
        <dbReference type="EMBL" id="GKV50721.1"/>
    </source>
</evidence>
<dbReference type="Proteomes" id="UP001054252">
    <property type="component" value="Unassembled WGS sequence"/>
</dbReference>
<dbReference type="InterPro" id="IPR026960">
    <property type="entry name" value="RVT-Znf"/>
</dbReference>
<gene>
    <name evidence="6" type="ORF">SLEP1_g57420</name>
</gene>
<dbReference type="InterPro" id="IPR035979">
    <property type="entry name" value="RBD_domain_sf"/>
</dbReference>
<evidence type="ECO:0000256" key="2">
    <source>
        <dbReference type="SAM" id="Coils"/>
    </source>
</evidence>
<reference evidence="6 7" key="1">
    <citation type="journal article" date="2021" name="Commun. Biol.">
        <title>The genome of Shorea leprosula (Dipterocarpaceae) highlights the ecological relevance of drought in aseasonal tropical rainforests.</title>
        <authorList>
            <person name="Ng K.K.S."/>
            <person name="Kobayashi M.J."/>
            <person name="Fawcett J.A."/>
            <person name="Hatakeyama M."/>
            <person name="Paape T."/>
            <person name="Ng C.H."/>
            <person name="Ang C.C."/>
            <person name="Tnah L.H."/>
            <person name="Lee C.T."/>
            <person name="Nishiyama T."/>
            <person name="Sese J."/>
            <person name="O'Brien M.J."/>
            <person name="Copetti D."/>
            <person name="Mohd Noor M.I."/>
            <person name="Ong R.C."/>
            <person name="Putra M."/>
            <person name="Sireger I.Z."/>
            <person name="Indrioko S."/>
            <person name="Kosugi Y."/>
            <person name="Izuno A."/>
            <person name="Isagi Y."/>
            <person name="Lee S.L."/>
            <person name="Shimizu K.K."/>
        </authorList>
    </citation>
    <scope>NUCLEOTIDE SEQUENCE [LARGE SCALE GENOMIC DNA]</scope>
    <source>
        <strain evidence="6">214</strain>
    </source>
</reference>
<name>A0AAV5ML74_9ROSI</name>
<dbReference type="Gene3D" id="3.60.10.10">
    <property type="entry name" value="Endonuclease/exonuclease/phosphatase"/>
    <property type="match status" value="1"/>
</dbReference>
<dbReference type="InterPro" id="IPR043502">
    <property type="entry name" value="DNA/RNA_pol_sf"/>
</dbReference>
<dbReference type="CDD" id="cd01650">
    <property type="entry name" value="RT_nLTR_like"/>
    <property type="match status" value="1"/>
</dbReference>
<accession>A0AAV5ML74</accession>
<evidence type="ECO:0000313" key="7">
    <source>
        <dbReference type="Proteomes" id="UP001054252"/>
    </source>
</evidence>
<dbReference type="SUPFAM" id="SSF56672">
    <property type="entry name" value="DNA/RNA polymerases"/>
    <property type="match status" value="1"/>
</dbReference>
<dbReference type="GO" id="GO:0003723">
    <property type="term" value="F:RNA binding"/>
    <property type="evidence" value="ECO:0007669"/>
    <property type="project" value="UniProtKB-UniRule"/>
</dbReference>
<evidence type="ECO:0000256" key="3">
    <source>
        <dbReference type="SAM" id="MobiDB-lite"/>
    </source>
</evidence>
<keyword evidence="2" id="KW-0175">Coiled coil</keyword>